<protein>
    <submittedName>
        <fullName evidence="1">Uncharacterized protein</fullName>
    </submittedName>
</protein>
<keyword evidence="2" id="KW-1185">Reference proteome</keyword>
<organism evidence="1 2">
    <name type="scientific">Coniosporium uncinatum</name>
    <dbReference type="NCBI Taxonomy" id="93489"/>
    <lineage>
        <taxon>Eukaryota</taxon>
        <taxon>Fungi</taxon>
        <taxon>Dikarya</taxon>
        <taxon>Ascomycota</taxon>
        <taxon>Pezizomycotina</taxon>
        <taxon>Dothideomycetes</taxon>
        <taxon>Dothideomycetes incertae sedis</taxon>
        <taxon>Coniosporium</taxon>
    </lineage>
</organism>
<proteinExistence type="predicted"/>
<evidence type="ECO:0000313" key="2">
    <source>
        <dbReference type="Proteomes" id="UP001186974"/>
    </source>
</evidence>
<dbReference type="EMBL" id="JAWDJW010006441">
    <property type="protein sequence ID" value="KAK3064721.1"/>
    <property type="molecule type" value="Genomic_DNA"/>
</dbReference>
<sequence length="184" mass="19671">MLPKPDTNNPTFTEDHLAVLVHLLREKSAGGKLATGELYGMLSAVDGARTASSFEHQFRGINKKADELKRRKEGGEAFVALTSLCLTAGATTPKGGKVSNKVSSSNHDNGGDGNGDEVGTPAKKQRKTPAKAKKGTVVKKEEPAKEEEKEEEGGEVKYEMGFDDEMPKGSLFGGGEVAFEEEFL</sequence>
<accession>A0ACC3DBC8</accession>
<evidence type="ECO:0000313" key="1">
    <source>
        <dbReference type="EMBL" id="KAK3064721.1"/>
    </source>
</evidence>
<comment type="caution">
    <text evidence="1">The sequence shown here is derived from an EMBL/GenBank/DDBJ whole genome shotgun (WGS) entry which is preliminary data.</text>
</comment>
<name>A0ACC3DBC8_9PEZI</name>
<dbReference type="Proteomes" id="UP001186974">
    <property type="component" value="Unassembled WGS sequence"/>
</dbReference>
<gene>
    <name evidence="1" type="ORF">LTS18_004584</name>
</gene>
<reference evidence="1" key="1">
    <citation type="submission" date="2024-09" db="EMBL/GenBank/DDBJ databases">
        <title>Black Yeasts Isolated from many extreme environments.</title>
        <authorList>
            <person name="Coleine C."/>
            <person name="Stajich J.E."/>
            <person name="Selbmann L."/>
        </authorList>
    </citation>
    <scope>NUCLEOTIDE SEQUENCE</scope>
    <source>
        <strain evidence="1">CCFEE 5737</strain>
    </source>
</reference>